<dbReference type="Proteomes" id="UP000705283">
    <property type="component" value="Unassembled WGS sequence"/>
</dbReference>
<keyword evidence="5" id="KW-1185">Reference proteome</keyword>
<dbReference type="NCBIfam" id="NF007766">
    <property type="entry name" value="PRK10449.1"/>
    <property type="match status" value="1"/>
</dbReference>
<comment type="caution">
    <text evidence="3">The sequence shown here is derived from an EMBL/GenBank/DDBJ whole genome shotgun (WGS) entry which is preliminary data.</text>
</comment>
<proteinExistence type="predicted"/>
<dbReference type="InterPro" id="IPR005184">
    <property type="entry name" value="DUF306_Meta_HslJ"/>
</dbReference>
<dbReference type="PANTHER" id="PTHR35535:SF1">
    <property type="entry name" value="HEAT SHOCK PROTEIN HSLJ"/>
    <property type="match status" value="1"/>
</dbReference>
<dbReference type="Pfam" id="PF03724">
    <property type="entry name" value="META"/>
    <property type="match status" value="1"/>
</dbReference>
<organism evidence="3 6">
    <name type="scientific">Rouxiella silvae</name>
    <dbReference type="NCBI Taxonomy" id="1646373"/>
    <lineage>
        <taxon>Bacteria</taxon>
        <taxon>Pseudomonadati</taxon>
        <taxon>Pseudomonadota</taxon>
        <taxon>Gammaproteobacteria</taxon>
        <taxon>Enterobacterales</taxon>
        <taxon>Yersiniaceae</taxon>
        <taxon>Rouxiella</taxon>
    </lineage>
</organism>
<keyword evidence="3" id="KW-0346">Stress response</keyword>
<dbReference type="InterPro" id="IPR053147">
    <property type="entry name" value="Hsp_HslJ-like"/>
</dbReference>
<evidence type="ECO:0000313" key="3">
    <source>
        <dbReference type="EMBL" id="MBF6637180.1"/>
    </source>
</evidence>
<name>A0AA40X247_9GAMM</name>
<dbReference type="PANTHER" id="PTHR35535">
    <property type="entry name" value="HEAT SHOCK PROTEIN HSLJ"/>
    <property type="match status" value="1"/>
</dbReference>
<accession>A0AA40X247</accession>
<reference evidence="3" key="3">
    <citation type="submission" date="2020-11" db="EMBL/GenBank/DDBJ databases">
        <authorList>
            <person name="Lee S.D."/>
        </authorList>
    </citation>
    <scope>NUCLEOTIDE SEQUENCE</scope>
    <source>
        <strain evidence="3">SAP-2</strain>
    </source>
</reference>
<dbReference type="RefSeq" id="WP_084982827.1">
    <property type="nucleotide sequence ID" value="NZ_CBCSCF010000003.1"/>
</dbReference>
<protein>
    <submittedName>
        <fullName evidence="3">Heat shock protein HslJ</fullName>
    </submittedName>
    <submittedName>
        <fullName evidence="4">Heat-inducible protein</fullName>
    </submittedName>
</protein>
<keyword evidence="1" id="KW-0732">Signal</keyword>
<reference evidence="4 5" key="2">
    <citation type="journal article" date="2017" name="Int. J. Syst. Evol. Microbiol.">
        <title>Rouxiella badensis sp. nov. and Rouxiella silvae sp. nov. isolated from peat bog soil in Germany and emendation of the genus description.</title>
        <authorList>
            <person name="Le Fleche-Mateos A."/>
            <person name="Kugler J.H."/>
            <person name="Hansen S.H."/>
            <person name="Syldatk C."/>
            <person name="Hausmann R."/>
            <person name="Lomprez F."/>
            <person name="Vandenbogaert M."/>
            <person name="Manuguerra J.C."/>
            <person name="Grimont P.A."/>
        </authorList>
    </citation>
    <scope>NUCLEOTIDE SEQUENCE [LARGE SCALE GENOMIC DNA]</scope>
    <source>
        <strain evidence="4 5">213</strain>
    </source>
</reference>
<feature type="chain" id="PRO_5041419169" evidence="1">
    <location>
        <begin position="25"/>
        <end position="142"/>
    </location>
</feature>
<dbReference type="Gene3D" id="2.40.128.270">
    <property type="match status" value="1"/>
</dbReference>
<dbReference type="AlphaFoldDB" id="A0AA40X247"/>
<evidence type="ECO:0000313" key="5">
    <source>
        <dbReference type="Proteomes" id="UP000192722"/>
    </source>
</evidence>
<dbReference type="EMBL" id="MRWD01000016">
    <property type="protein sequence ID" value="ORJ21655.1"/>
    <property type="molecule type" value="Genomic_DNA"/>
</dbReference>
<sequence>MKKLTMLGTLLAAVAISGCSVQSAELTAKDLQHHRFELLTLDGTPVIAQHGGKPSIEFGEKMHVSGAMCNRFMGQGQLENNLLTVKQLASTQMMCSDPLLNKGDQLIGEMLQKGVKVSLQSNQLTLTEGPHVLVYRAKEWVN</sequence>
<evidence type="ECO:0000259" key="2">
    <source>
        <dbReference type="Pfam" id="PF03724"/>
    </source>
</evidence>
<gene>
    <name evidence="3" type="primary">hslJ</name>
    <name evidence="4" type="ORF">BS639_08425</name>
    <name evidence="3" type="ORF">ITX54_11000</name>
</gene>
<feature type="signal peptide" evidence="1">
    <location>
        <begin position="1"/>
        <end position="24"/>
    </location>
</feature>
<dbReference type="PROSITE" id="PS51257">
    <property type="entry name" value="PROKAR_LIPOPROTEIN"/>
    <property type="match status" value="1"/>
</dbReference>
<evidence type="ECO:0000313" key="6">
    <source>
        <dbReference type="Proteomes" id="UP000705283"/>
    </source>
</evidence>
<reference evidence="4" key="1">
    <citation type="submission" date="2016-12" db="EMBL/GenBank/DDBJ databases">
        <authorList>
            <person name="Le Fleche-Mateos A."/>
        </authorList>
    </citation>
    <scope>NUCLEOTIDE SEQUENCE</scope>
    <source>
        <strain evidence="4">213</strain>
    </source>
</reference>
<feature type="domain" description="DUF306" evidence="2">
    <location>
        <begin position="29"/>
        <end position="133"/>
    </location>
</feature>
<evidence type="ECO:0000313" key="4">
    <source>
        <dbReference type="EMBL" id="ORJ21655.1"/>
    </source>
</evidence>
<evidence type="ECO:0000256" key="1">
    <source>
        <dbReference type="SAM" id="SignalP"/>
    </source>
</evidence>
<reference evidence="3" key="4">
    <citation type="submission" date="2022-09" db="EMBL/GenBank/DDBJ databases">
        <title>Rouxiella aceris sp. nov., isolated from tree sap and emended description of the genus Rhouxiella.</title>
        <authorList>
            <person name="Kim I.S."/>
        </authorList>
    </citation>
    <scope>NUCLEOTIDE SEQUENCE</scope>
    <source>
        <strain evidence="3">SAP-2</strain>
    </source>
</reference>
<dbReference type="Proteomes" id="UP000192722">
    <property type="component" value="Unassembled WGS sequence"/>
</dbReference>
<dbReference type="InterPro" id="IPR038670">
    <property type="entry name" value="HslJ-like_sf"/>
</dbReference>
<dbReference type="EMBL" id="JADMKS010000004">
    <property type="protein sequence ID" value="MBF6637180.1"/>
    <property type="molecule type" value="Genomic_DNA"/>
</dbReference>